<dbReference type="RefSeq" id="WP_218163315.1">
    <property type="nucleotide sequence ID" value="NZ_BOMT01000073.1"/>
</dbReference>
<evidence type="ECO:0000256" key="1">
    <source>
        <dbReference type="SAM" id="MobiDB-lite"/>
    </source>
</evidence>
<keyword evidence="3" id="KW-1185">Reference proteome</keyword>
<evidence type="ECO:0000313" key="2">
    <source>
        <dbReference type="EMBL" id="SFF77448.1"/>
    </source>
</evidence>
<evidence type="ECO:0008006" key="4">
    <source>
        <dbReference type="Google" id="ProtNLM"/>
    </source>
</evidence>
<evidence type="ECO:0000313" key="3">
    <source>
        <dbReference type="Proteomes" id="UP000199645"/>
    </source>
</evidence>
<proteinExistence type="predicted"/>
<accession>A0A1I2LFX9</accession>
<gene>
    <name evidence="2" type="ORF">SAMN05421541_12195</name>
</gene>
<dbReference type="EMBL" id="FONV01000021">
    <property type="protein sequence ID" value="SFF77448.1"/>
    <property type="molecule type" value="Genomic_DNA"/>
</dbReference>
<protein>
    <recommendedName>
        <fullName evidence="4">DUF1963 domain-containing protein</fullName>
    </recommendedName>
</protein>
<name>A0A1I2LFX9_9ACTN</name>
<dbReference type="Gene3D" id="2.30.320.10">
    <property type="entry name" value="YwqG-like"/>
    <property type="match status" value="1"/>
</dbReference>
<feature type="region of interest" description="Disordered" evidence="1">
    <location>
        <begin position="1"/>
        <end position="51"/>
    </location>
</feature>
<sequence>MTATPPRPRGHSTAPQPRGHSTAPQPRGHSTPPWQAGTVGSAPPIGAFTTPSRPVDIGAIFPDLRGFATTATRLHPRPGAPGVTDTSVGGPLLWPADEPWPFCHDGGRHYVHRLQTPATVHRSRAILAAARGRDLTAEERDALPGWDFSEPHDLVDQPIPLVPVAQLYRRDIPDFAGPDDCDLLQVLWCPLDHPDEHHNPRVQVHWRRSADVTGPPVVPPEPPVVRNEYLPTVCAVHPDQVVEYPPQELLPDSLAERITAWDDDQAEPLYEYDLSLSPGWKAGGFACGSVSDIWEWHCAECGTPMRLLLAAASAEWGDGRSWRPPQDPADADCYVTGVCIGRGWDLNILHCPASFDHPIRAVGA</sequence>
<reference evidence="2 3" key="1">
    <citation type="submission" date="2016-10" db="EMBL/GenBank/DDBJ databases">
        <authorList>
            <person name="de Groot N.N."/>
        </authorList>
    </citation>
    <scope>NUCLEOTIDE SEQUENCE [LARGE SCALE GENOMIC DNA]</scope>
    <source>
        <strain evidence="2 3">DSM 43019</strain>
    </source>
</reference>
<organism evidence="2 3">
    <name type="scientific">Actinoplanes philippinensis</name>
    <dbReference type="NCBI Taxonomy" id="35752"/>
    <lineage>
        <taxon>Bacteria</taxon>
        <taxon>Bacillati</taxon>
        <taxon>Actinomycetota</taxon>
        <taxon>Actinomycetes</taxon>
        <taxon>Micromonosporales</taxon>
        <taxon>Micromonosporaceae</taxon>
        <taxon>Actinoplanes</taxon>
    </lineage>
</organism>
<dbReference type="STRING" id="35752.SAMN05421541_12195"/>
<dbReference type="Proteomes" id="UP000199645">
    <property type="component" value="Unassembled WGS sequence"/>
</dbReference>
<dbReference type="AlphaFoldDB" id="A0A1I2LFX9"/>